<dbReference type="InterPro" id="IPR011754">
    <property type="entry name" value="Mxa_paralog_2268"/>
</dbReference>
<proteinExistence type="predicted"/>
<dbReference type="EMBL" id="JMCB01000017">
    <property type="protein sequence ID" value="KFE63411.1"/>
    <property type="molecule type" value="Genomic_DNA"/>
</dbReference>
<keyword evidence="2" id="KW-1185">Reference proteome</keyword>
<sequence length="257" mass="27431">MTGNPADPPHEIRVVQGVATLLRFQSPLNREAIEVDGRGTRITVDAGDRSLFLEPLLELGSTERLALRVSFADGKAPAEAMFVLVPASSEVDTRIDVIRLEPSEATCQTELLALKALCRAMGPLEFARAGYLDETGVKTTSFEFYRDEAGGFEAERGVSHLGPGWLLLDVRIINGSSQPWAPQGATLTSKAGRQVTVRAMTAIPEAIPSGQKGRILVEAEAPPKGAGGEYVLELGGKDGRSFSIPAVRVPTKVEGKP</sequence>
<gene>
    <name evidence="1" type="ORF">DB31_2529</name>
</gene>
<evidence type="ECO:0000313" key="1">
    <source>
        <dbReference type="EMBL" id="KFE63411.1"/>
    </source>
</evidence>
<accession>A0A085W6U8</accession>
<comment type="caution">
    <text evidence="1">The sequence shown here is derived from an EMBL/GenBank/DDBJ whole genome shotgun (WGS) entry which is preliminary data.</text>
</comment>
<evidence type="ECO:0000313" key="2">
    <source>
        <dbReference type="Proteomes" id="UP000028725"/>
    </source>
</evidence>
<name>A0A085W6U8_9BACT</name>
<dbReference type="Pfam" id="PF09544">
    <property type="entry name" value="DUF2381"/>
    <property type="match status" value="1"/>
</dbReference>
<dbReference type="NCBIfam" id="TIGR02268">
    <property type="entry name" value="Myxococcus xanthus paralogous family TIGR02268"/>
    <property type="match status" value="1"/>
</dbReference>
<dbReference type="AlphaFoldDB" id="A0A085W6U8"/>
<organism evidence="1 2">
    <name type="scientific">Hyalangium minutum</name>
    <dbReference type="NCBI Taxonomy" id="394096"/>
    <lineage>
        <taxon>Bacteria</taxon>
        <taxon>Pseudomonadati</taxon>
        <taxon>Myxococcota</taxon>
        <taxon>Myxococcia</taxon>
        <taxon>Myxococcales</taxon>
        <taxon>Cystobacterineae</taxon>
        <taxon>Archangiaceae</taxon>
        <taxon>Hyalangium</taxon>
    </lineage>
</organism>
<evidence type="ECO:0008006" key="3">
    <source>
        <dbReference type="Google" id="ProtNLM"/>
    </source>
</evidence>
<reference evidence="1 2" key="1">
    <citation type="submission" date="2014-04" db="EMBL/GenBank/DDBJ databases">
        <title>Genome assembly of Hyalangium minutum DSM 14724.</title>
        <authorList>
            <person name="Sharma G."/>
            <person name="Subramanian S."/>
        </authorList>
    </citation>
    <scope>NUCLEOTIDE SEQUENCE [LARGE SCALE GENOMIC DNA]</scope>
    <source>
        <strain evidence="1 2">DSM 14724</strain>
    </source>
</reference>
<protein>
    <recommendedName>
        <fullName evidence="3">DUF2381 family protein</fullName>
    </recommendedName>
</protein>
<dbReference type="Proteomes" id="UP000028725">
    <property type="component" value="Unassembled WGS sequence"/>
</dbReference>